<sequence>MATTPPILTLPLELLQHTFDVVFSKHSRHGLRCEDMLSLRLVCREISAAVFDQFVAAYLRQRTCCALNNDQLDKLVLYLETQPFARELRIVTFTLRTGNSDQVEPDIDRLQGVAQRLVKQKCELDLDFGPQGAWGDFTRNHYYTRTILEMLAGKRCYIRGLSASEISLPDMRPDRQDTPAFLSVLAGLRTLRCDFNFVGDRLRYHVKHESMAELVATASGLKELELMAHLNPEGPRLPGPYCLAGEIFLAVNSRHLTSVRLRFVLVEPEALIQCLRRSQATLRCLQFRQVSLLQSLEGIPHDSEAWTEVFSVMPDMPLEDLLVQDCYLATEYPARRISVRPHPRWVEYWGDHEGDRLDLNEQGSRRIRERLSATLKRGLMLD</sequence>
<dbReference type="EMBL" id="JAVRQU010000002">
    <property type="protein sequence ID" value="KAK5706298.1"/>
    <property type="molecule type" value="Genomic_DNA"/>
</dbReference>
<evidence type="ECO:0000313" key="2">
    <source>
        <dbReference type="Proteomes" id="UP001310594"/>
    </source>
</evidence>
<protein>
    <submittedName>
        <fullName evidence="1">Uncharacterized protein</fullName>
    </submittedName>
</protein>
<gene>
    <name evidence="1" type="ORF">LTR97_001285</name>
</gene>
<evidence type="ECO:0000313" key="1">
    <source>
        <dbReference type="EMBL" id="KAK5706298.1"/>
    </source>
</evidence>
<dbReference type="Proteomes" id="UP001310594">
    <property type="component" value="Unassembled WGS sequence"/>
</dbReference>
<accession>A0AAN7ZQD0</accession>
<proteinExistence type="predicted"/>
<reference evidence="1" key="1">
    <citation type="submission" date="2023-08" db="EMBL/GenBank/DDBJ databases">
        <title>Black Yeasts Isolated from many extreme environments.</title>
        <authorList>
            <person name="Coleine C."/>
            <person name="Stajich J.E."/>
            <person name="Selbmann L."/>
        </authorList>
    </citation>
    <scope>NUCLEOTIDE SEQUENCE</scope>
    <source>
        <strain evidence="1">CCFEE 5810</strain>
    </source>
</reference>
<comment type="caution">
    <text evidence="1">The sequence shown here is derived from an EMBL/GenBank/DDBJ whole genome shotgun (WGS) entry which is preliminary data.</text>
</comment>
<organism evidence="1 2">
    <name type="scientific">Elasticomyces elasticus</name>
    <dbReference type="NCBI Taxonomy" id="574655"/>
    <lineage>
        <taxon>Eukaryota</taxon>
        <taxon>Fungi</taxon>
        <taxon>Dikarya</taxon>
        <taxon>Ascomycota</taxon>
        <taxon>Pezizomycotina</taxon>
        <taxon>Dothideomycetes</taxon>
        <taxon>Dothideomycetidae</taxon>
        <taxon>Mycosphaerellales</taxon>
        <taxon>Teratosphaeriaceae</taxon>
        <taxon>Elasticomyces</taxon>
    </lineage>
</organism>
<dbReference type="AlphaFoldDB" id="A0AAN7ZQD0"/>
<name>A0AAN7ZQD0_9PEZI</name>